<evidence type="ECO:0000313" key="6">
    <source>
        <dbReference type="EMBL" id="KAF9875975.1"/>
    </source>
</evidence>
<proteinExistence type="inferred from homology"/>
<evidence type="ECO:0000256" key="4">
    <source>
        <dbReference type="ARBA" id="ARBA00038314"/>
    </source>
</evidence>
<keyword evidence="3" id="KW-0949">S-adenosyl-L-methionine</keyword>
<dbReference type="OrthoDB" id="2094832at2759"/>
<dbReference type="InterPro" id="IPR041698">
    <property type="entry name" value="Methyltransf_25"/>
</dbReference>
<comment type="similarity">
    <text evidence="4">Belongs to the class I-like SAM-binding methyltransferase superfamily.</text>
</comment>
<comment type="caution">
    <text evidence="6">The sequence shown here is derived from an EMBL/GenBank/DDBJ whole genome shotgun (WGS) entry which is preliminary data.</text>
</comment>
<evidence type="ECO:0000256" key="3">
    <source>
        <dbReference type="ARBA" id="ARBA00022691"/>
    </source>
</evidence>
<feature type="domain" description="Methyltransferase" evidence="5">
    <location>
        <begin position="101"/>
        <end position="202"/>
    </location>
</feature>
<dbReference type="PANTHER" id="PTHR35897:SF1">
    <property type="entry name" value="METHYLTRANSFERASE AUSD"/>
    <property type="match status" value="1"/>
</dbReference>
<dbReference type="GeneID" id="62162212"/>
<dbReference type="Pfam" id="PF13649">
    <property type="entry name" value="Methyltransf_25"/>
    <property type="match status" value="1"/>
</dbReference>
<accession>A0A9P6I540</accession>
<reference evidence="6" key="1">
    <citation type="submission" date="2020-03" db="EMBL/GenBank/DDBJ databases">
        <authorList>
            <person name="He L."/>
        </authorList>
    </citation>
    <scope>NUCLEOTIDE SEQUENCE</scope>
    <source>
        <strain evidence="6">CkLH20</strain>
    </source>
</reference>
<dbReference type="SUPFAM" id="SSF53335">
    <property type="entry name" value="S-adenosyl-L-methionine-dependent methyltransferases"/>
    <property type="match status" value="1"/>
</dbReference>
<reference evidence="6" key="2">
    <citation type="submission" date="2020-11" db="EMBL/GenBank/DDBJ databases">
        <title>Whole genome sequencing of Colletotrichum sp.</title>
        <authorList>
            <person name="Li H."/>
        </authorList>
    </citation>
    <scope>NUCLEOTIDE SEQUENCE</scope>
    <source>
        <strain evidence="6">CkLH20</strain>
    </source>
</reference>
<evidence type="ECO:0000313" key="7">
    <source>
        <dbReference type="Proteomes" id="UP000781932"/>
    </source>
</evidence>
<dbReference type="Proteomes" id="UP000781932">
    <property type="component" value="Unassembled WGS sequence"/>
</dbReference>
<dbReference type="CDD" id="cd02440">
    <property type="entry name" value="AdoMet_MTases"/>
    <property type="match status" value="1"/>
</dbReference>
<dbReference type="InterPro" id="IPR029063">
    <property type="entry name" value="SAM-dependent_MTases_sf"/>
</dbReference>
<protein>
    <recommendedName>
        <fullName evidence="5">Methyltransferase domain-containing protein</fullName>
    </recommendedName>
</protein>
<dbReference type="Gene3D" id="3.40.50.150">
    <property type="entry name" value="Vaccinia Virus protein VP39"/>
    <property type="match status" value="1"/>
</dbReference>
<keyword evidence="2" id="KW-0808">Transferase</keyword>
<evidence type="ECO:0000256" key="1">
    <source>
        <dbReference type="ARBA" id="ARBA00005179"/>
    </source>
</evidence>
<keyword evidence="7" id="KW-1185">Reference proteome</keyword>
<name>A0A9P6I540_9PEZI</name>
<dbReference type="RefSeq" id="XP_038745436.1">
    <property type="nucleotide sequence ID" value="XM_038889138.1"/>
</dbReference>
<dbReference type="InterPro" id="IPR051654">
    <property type="entry name" value="Meroterpenoid_MTases"/>
</dbReference>
<evidence type="ECO:0000256" key="2">
    <source>
        <dbReference type="ARBA" id="ARBA00022679"/>
    </source>
</evidence>
<dbReference type="AlphaFoldDB" id="A0A9P6I540"/>
<organism evidence="6 7">
    <name type="scientific">Colletotrichum karsti</name>
    <dbReference type="NCBI Taxonomy" id="1095194"/>
    <lineage>
        <taxon>Eukaryota</taxon>
        <taxon>Fungi</taxon>
        <taxon>Dikarya</taxon>
        <taxon>Ascomycota</taxon>
        <taxon>Pezizomycotina</taxon>
        <taxon>Sordariomycetes</taxon>
        <taxon>Hypocreomycetidae</taxon>
        <taxon>Glomerellales</taxon>
        <taxon>Glomerellaceae</taxon>
        <taxon>Colletotrichum</taxon>
        <taxon>Colletotrichum boninense species complex</taxon>
    </lineage>
</organism>
<comment type="pathway">
    <text evidence="1">Secondary metabolite biosynthesis.</text>
</comment>
<evidence type="ECO:0000259" key="5">
    <source>
        <dbReference type="Pfam" id="PF13649"/>
    </source>
</evidence>
<dbReference type="EMBL" id="JAATWM020000019">
    <property type="protein sequence ID" value="KAF9875975.1"/>
    <property type="molecule type" value="Genomic_DNA"/>
</dbReference>
<gene>
    <name evidence="6" type="ORF">CkaCkLH20_06421</name>
</gene>
<dbReference type="GO" id="GO:0016740">
    <property type="term" value="F:transferase activity"/>
    <property type="evidence" value="ECO:0007669"/>
    <property type="project" value="UniProtKB-KW"/>
</dbReference>
<dbReference type="PANTHER" id="PTHR35897">
    <property type="entry name" value="METHYLTRANSFERASE AUSD"/>
    <property type="match status" value="1"/>
</dbReference>
<sequence>MSKDFYNPSSSDVPDEKTWMYEEELPGESLETARALLRDYSKIPAEDVDDHIRHIRDELWKVFHYPCIGRWRFLLLADSQDALYRKVLGRMTDANSGDKLLDLGACVGQALRQLAHDGVDSSRLYGADLQQKFLDIGYDLFRDRDRFNATLVAGNALDPADPGLEVLDGQVSIVWANAFFHLFDWEQQVRVAERIVKFLKPGIRDGLIFGRHLGSTEPKGSENEGRKRYLHDQSSFQRLWDEVGAKTGTRWRVWMEHVEVVQSIPGFGDSARYSQYAVYQVNE</sequence>